<sequence>MPWHPELARIGNSVPEASWAGSRSGATDAPPAPPLIGSRCRAQSLGSLSESGSDAGIVVRINKCCSRATLHPRRWLDSEQRRFFPPPFFCAPSQFEQLRLLLLASYFASSHAPRGPVMATRLW</sequence>
<gene>
    <name evidence="2" type="ORF">ASPBRDRAFT_404236</name>
</gene>
<evidence type="ECO:0000313" key="2">
    <source>
        <dbReference type="EMBL" id="OJJ76308.1"/>
    </source>
</evidence>
<keyword evidence="3" id="KW-1185">Reference proteome</keyword>
<name>A0A1L9UXA2_ASPBC</name>
<dbReference type="VEuPathDB" id="FungiDB:ASPBRDRAFT_404236"/>
<dbReference type="EMBL" id="KV878680">
    <property type="protein sequence ID" value="OJJ76308.1"/>
    <property type="molecule type" value="Genomic_DNA"/>
</dbReference>
<evidence type="ECO:0000256" key="1">
    <source>
        <dbReference type="SAM" id="MobiDB-lite"/>
    </source>
</evidence>
<feature type="region of interest" description="Disordered" evidence="1">
    <location>
        <begin position="15"/>
        <end position="35"/>
    </location>
</feature>
<dbReference type="Proteomes" id="UP000184499">
    <property type="component" value="Unassembled WGS sequence"/>
</dbReference>
<protein>
    <submittedName>
        <fullName evidence="2">Uncharacterized protein</fullName>
    </submittedName>
</protein>
<accession>A0A1L9UXA2</accession>
<dbReference type="GeneID" id="93576839"/>
<organism evidence="2 3">
    <name type="scientific">Aspergillus brasiliensis (strain CBS 101740 / IMI 381727 / IBT 21946)</name>
    <dbReference type="NCBI Taxonomy" id="767769"/>
    <lineage>
        <taxon>Eukaryota</taxon>
        <taxon>Fungi</taxon>
        <taxon>Dikarya</taxon>
        <taxon>Ascomycota</taxon>
        <taxon>Pezizomycotina</taxon>
        <taxon>Eurotiomycetes</taxon>
        <taxon>Eurotiomycetidae</taxon>
        <taxon>Eurotiales</taxon>
        <taxon>Aspergillaceae</taxon>
        <taxon>Aspergillus</taxon>
        <taxon>Aspergillus subgen. Circumdati</taxon>
    </lineage>
</organism>
<dbReference type="RefSeq" id="XP_067483555.1">
    <property type="nucleotide sequence ID" value="XM_067624351.1"/>
</dbReference>
<proteinExistence type="predicted"/>
<reference evidence="3" key="1">
    <citation type="journal article" date="2017" name="Genome Biol.">
        <title>Comparative genomics reveals high biological diversity and specific adaptations in the industrially and medically important fungal genus Aspergillus.</title>
        <authorList>
            <person name="de Vries R.P."/>
            <person name="Riley R."/>
            <person name="Wiebenga A."/>
            <person name="Aguilar-Osorio G."/>
            <person name="Amillis S."/>
            <person name="Uchima C.A."/>
            <person name="Anderluh G."/>
            <person name="Asadollahi M."/>
            <person name="Askin M."/>
            <person name="Barry K."/>
            <person name="Battaglia E."/>
            <person name="Bayram O."/>
            <person name="Benocci T."/>
            <person name="Braus-Stromeyer S.A."/>
            <person name="Caldana C."/>
            <person name="Canovas D."/>
            <person name="Cerqueira G.C."/>
            <person name="Chen F."/>
            <person name="Chen W."/>
            <person name="Choi C."/>
            <person name="Clum A."/>
            <person name="Dos Santos R.A."/>
            <person name="Damasio A.R."/>
            <person name="Diallinas G."/>
            <person name="Emri T."/>
            <person name="Fekete E."/>
            <person name="Flipphi M."/>
            <person name="Freyberg S."/>
            <person name="Gallo A."/>
            <person name="Gournas C."/>
            <person name="Habgood R."/>
            <person name="Hainaut M."/>
            <person name="Harispe M.L."/>
            <person name="Henrissat B."/>
            <person name="Hilden K.S."/>
            <person name="Hope R."/>
            <person name="Hossain A."/>
            <person name="Karabika E."/>
            <person name="Karaffa L."/>
            <person name="Karanyi Z."/>
            <person name="Krasevec N."/>
            <person name="Kuo A."/>
            <person name="Kusch H."/>
            <person name="LaButti K."/>
            <person name="Lagendijk E.L."/>
            <person name="Lapidus A."/>
            <person name="Levasseur A."/>
            <person name="Lindquist E."/>
            <person name="Lipzen A."/>
            <person name="Logrieco A.F."/>
            <person name="MacCabe A."/>
            <person name="Maekelae M.R."/>
            <person name="Malavazi I."/>
            <person name="Melin P."/>
            <person name="Meyer V."/>
            <person name="Mielnichuk N."/>
            <person name="Miskei M."/>
            <person name="Molnar A.P."/>
            <person name="Mule G."/>
            <person name="Ngan C.Y."/>
            <person name="Orejas M."/>
            <person name="Orosz E."/>
            <person name="Ouedraogo J.P."/>
            <person name="Overkamp K.M."/>
            <person name="Park H.-S."/>
            <person name="Perrone G."/>
            <person name="Piumi F."/>
            <person name="Punt P.J."/>
            <person name="Ram A.F."/>
            <person name="Ramon A."/>
            <person name="Rauscher S."/>
            <person name="Record E."/>
            <person name="Riano-Pachon D.M."/>
            <person name="Robert V."/>
            <person name="Roehrig J."/>
            <person name="Ruller R."/>
            <person name="Salamov A."/>
            <person name="Salih N.S."/>
            <person name="Samson R.A."/>
            <person name="Sandor E."/>
            <person name="Sanguinetti M."/>
            <person name="Schuetze T."/>
            <person name="Sepcic K."/>
            <person name="Shelest E."/>
            <person name="Sherlock G."/>
            <person name="Sophianopoulou V."/>
            <person name="Squina F.M."/>
            <person name="Sun H."/>
            <person name="Susca A."/>
            <person name="Todd R.B."/>
            <person name="Tsang A."/>
            <person name="Unkles S.E."/>
            <person name="van de Wiele N."/>
            <person name="van Rossen-Uffink D."/>
            <person name="Oliveira J.V."/>
            <person name="Vesth T.C."/>
            <person name="Visser J."/>
            <person name="Yu J.-H."/>
            <person name="Zhou M."/>
            <person name="Andersen M.R."/>
            <person name="Archer D.B."/>
            <person name="Baker S.E."/>
            <person name="Benoit I."/>
            <person name="Brakhage A.A."/>
            <person name="Braus G.H."/>
            <person name="Fischer R."/>
            <person name="Frisvad J.C."/>
            <person name="Goldman G.H."/>
            <person name="Houbraken J."/>
            <person name="Oakley B."/>
            <person name="Pocsi I."/>
            <person name="Scazzocchio C."/>
            <person name="Seiboth B."/>
            <person name="vanKuyk P.A."/>
            <person name="Wortman J."/>
            <person name="Dyer P.S."/>
            <person name="Grigoriev I.V."/>
        </authorList>
    </citation>
    <scope>NUCLEOTIDE SEQUENCE [LARGE SCALE GENOMIC DNA]</scope>
    <source>
        <strain evidence="3">CBS 101740 / IMI 381727 / IBT 21946</strain>
    </source>
</reference>
<dbReference type="AlphaFoldDB" id="A0A1L9UXA2"/>
<evidence type="ECO:0000313" key="3">
    <source>
        <dbReference type="Proteomes" id="UP000184499"/>
    </source>
</evidence>